<protein>
    <submittedName>
        <fullName evidence="1">Uncharacterized protein</fullName>
    </submittedName>
</protein>
<accession>A0A816P3D3</accession>
<dbReference type="AlphaFoldDB" id="A0A816P3D3"/>
<reference evidence="1" key="1">
    <citation type="submission" date="2021-02" db="EMBL/GenBank/DDBJ databases">
        <authorList>
            <person name="Nowell W R."/>
        </authorList>
    </citation>
    <scope>NUCLEOTIDE SEQUENCE</scope>
</reference>
<dbReference type="EMBL" id="CAJOBI010360505">
    <property type="protein sequence ID" value="CAF5225941.1"/>
    <property type="molecule type" value="Genomic_DNA"/>
</dbReference>
<sequence length="19" mass="2246">QIDWFPDKIKSIVSVIRSN</sequence>
<dbReference type="Proteomes" id="UP000676336">
    <property type="component" value="Unassembled WGS sequence"/>
</dbReference>
<proteinExistence type="predicted"/>
<organism evidence="1 3">
    <name type="scientific">Rotaria magnacalcarata</name>
    <dbReference type="NCBI Taxonomy" id="392030"/>
    <lineage>
        <taxon>Eukaryota</taxon>
        <taxon>Metazoa</taxon>
        <taxon>Spiralia</taxon>
        <taxon>Gnathifera</taxon>
        <taxon>Rotifera</taxon>
        <taxon>Eurotatoria</taxon>
        <taxon>Bdelloidea</taxon>
        <taxon>Philodinida</taxon>
        <taxon>Philodinidae</taxon>
        <taxon>Rotaria</taxon>
    </lineage>
</organism>
<dbReference type="Proteomes" id="UP000663824">
    <property type="component" value="Unassembled WGS sequence"/>
</dbReference>
<evidence type="ECO:0000313" key="3">
    <source>
        <dbReference type="Proteomes" id="UP000663824"/>
    </source>
</evidence>
<gene>
    <name evidence="1" type="ORF">MBJ925_LOCUS11759</name>
    <name evidence="2" type="ORF">SMN809_LOCUS84556</name>
</gene>
<comment type="caution">
    <text evidence="1">The sequence shown here is derived from an EMBL/GenBank/DDBJ whole genome shotgun (WGS) entry which is preliminary data.</text>
</comment>
<feature type="non-terminal residue" evidence="1">
    <location>
        <position position="1"/>
    </location>
</feature>
<dbReference type="EMBL" id="CAJNRE010005267">
    <property type="protein sequence ID" value="CAF2043422.1"/>
    <property type="molecule type" value="Genomic_DNA"/>
</dbReference>
<name>A0A816P3D3_9BILA</name>
<evidence type="ECO:0000313" key="1">
    <source>
        <dbReference type="EMBL" id="CAF2043422.1"/>
    </source>
</evidence>
<evidence type="ECO:0000313" key="2">
    <source>
        <dbReference type="EMBL" id="CAF5225941.1"/>
    </source>
</evidence>